<keyword evidence="3 7" id="KW-0378">Hydrolase</keyword>
<keyword evidence="1 7" id="KW-0645">Protease</keyword>
<name>A0A8H9I343_9GAMM</name>
<keyword evidence="11" id="KW-1185">Reference proteome</keyword>
<dbReference type="EMBL" id="BMXN01000009">
    <property type="protein sequence ID" value="GGW27450.1"/>
    <property type="molecule type" value="Genomic_DNA"/>
</dbReference>
<dbReference type="EC" id="3.4.13.9" evidence="7"/>
<dbReference type="GO" id="GO:0006508">
    <property type="term" value="P:proteolysis"/>
    <property type="evidence" value="ECO:0007669"/>
    <property type="project" value="UniProtKB-KW"/>
</dbReference>
<dbReference type="PROSITE" id="PS00491">
    <property type="entry name" value="PROLINE_PEPTIDASE"/>
    <property type="match status" value="1"/>
</dbReference>
<comment type="cofactor">
    <cofactor evidence="7">
        <name>Mn(2+)</name>
        <dbReference type="ChEBI" id="CHEBI:29035"/>
    </cofactor>
    <text evidence="7">Binds 2 manganese ions per subunit.</text>
</comment>
<dbReference type="GO" id="GO:0016795">
    <property type="term" value="F:phosphoric triester hydrolase activity"/>
    <property type="evidence" value="ECO:0007669"/>
    <property type="project" value="InterPro"/>
</dbReference>
<dbReference type="InterPro" id="IPR000994">
    <property type="entry name" value="Pept_M24"/>
</dbReference>
<dbReference type="GO" id="GO:0005829">
    <property type="term" value="C:cytosol"/>
    <property type="evidence" value="ECO:0007669"/>
    <property type="project" value="TreeGrafter"/>
</dbReference>
<dbReference type="PANTHER" id="PTHR43226">
    <property type="entry name" value="XAA-PRO AMINOPEPTIDASE 3"/>
    <property type="match status" value="1"/>
</dbReference>
<dbReference type="InterPro" id="IPR029149">
    <property type="entry name" value="Creatin/AminoP/Spt16_N"/>
</dbReference>
<dbReference type="Pfam" id="PF00557">
    <property type="entry name" value="Peptidase_M24"/>
    <property type="match status" value="1"/>
</dbReference>
<evidence type="ECO:0000256" key="4">
    <source>
        <dbReference type="ARBA" id="ARBA00022997"/>
    </source>
</evidence>
<keyword evidence="6 7" id="KW-0464">Manganese</keyword>
<dbReference type="Proteomes" id="UP000623776">
    <property type="component" value="Unassembled WGS sequence"/>
</dbReference>
<dbReference type="InterPro" id="IPR001131">
    <property type="entry name" value="Peptidase_M24B_aminopep-P_CS"/>
</dbReference>
<dbReference type="GO" id="GO:0046872">
    <property type="term" value="F:metal ion binding"/>
    <property type="evidence" value="ECO:0007669"/>
    <property type="project" value="UniProtKB-KW"/>
</dbReference>
<dbReference type="SUPFAM" id="SSF55920">
    <property type="entry name" value="Creatinase/aminopeptidase"/>
    <property type="match status" value="1"/>
</dbReference>
<feature type="binding site" evidence="7">
    <location>
        <position position="380"/>
    </location>
    <ligand>
        <name>Mn(2+)</name>
        <dbReference type="ChEBI" id="CHEBI:29035"/>
        <label>1</label>
    </ligand>
</feature>
<dbReference type="RefSeq" id="WP_189463574.1">
    <property type="nucleotide sequence ID" value="NZ_BMXN01000009.1"/>
</dbReference>
<organism evidence="10 11">
    <name type="scientific">Vreelandella hamiltonii</name>
    <dbReference type="NCBI Taxonomy" id="502829"/>
    <lineage>
        <taxon>Bacteria</taxon>
        <taxon>Pseudomonadati</taxon>
        <taxon>Pseudomonadota</taxon>
        <taxon>Gammaproteobacteria</taxon>
        <taxon>Oceanospirillales</taxon>
        <taxon>Halomonadaceae</taxon>
        <taxon>Vreelandella</taxon>
    </lineage>
</organism>
<evidence type="ECO:0000256" key="7">
    <source>
        <dbReference type="HAMAP-Rule" id="MF_01279"/>
    </source>
</evidence>
<keyword evidence="4 7" id="KW-0224">Dipeptidase</keyword>
<proteinExistence type="inferred from homology"/>
<comment type="catalytic activity">
    <reaction evidence="7">
        <text>Xaa-L-Pro dipeptide + H2O = an L-alpha-amino acid + L-proline</text>
        <dbReference type="Rhea" id="RHEA:76407"/>
        <dbReference type="ChEBI" id="CHEBI:15377"/>
        <dbReference type="ChEBI" id="CHEBI:59869"/>
        <dbReference type="ChEBI" id="CHEBI:60039"/>
        <dbReference type="ChEBI" id="CHEBI:195196"/>
        <dbReference type="EC" id="3.4.13.9"/>
    </reaction>
</comment>
<evidence type="ECO:0000256" key="3">
    <source>
        <dbReference type="ARBA" id="ARBA00022801"/>
    </source>
</evidence>
<dbReference type="Pfam" id="PF21216">
    <property type="entry name" value="PepQ_N"/>
    <property type="match status" value="1"/>
</dbReference>
<comment type="similarity">
    <text evidence="7">Belongs to the peptidase M24B family. Bacterial-type prolidase subfamily.</text>
</comment>
<accession>A0A8H9I343</accession>
<dbReference type="Gene3D" id="3.90.230.10">
    <property type="entry name" value="Creatinase/methionine aminopeptidase superfamily"/>
    <property type="match status" value="1"/>
</dbReference>
<dbReference type="PANTHER" id="PTHR43226:SF8">
    <property type="entry name" value="XAA-PRO DIPEPTIDASE"/>
    <property type="match status" value="1"/>
</dbReference>
<feature type="domain" description="Xaa-Pro dipeptidase N-terminal" evidence="9">
    <location>
        <begin position="10"/>
        <end position="152"/>
    </location>
</feature>
<gene>
    <name evidence="7 10" type="primary">pepQ</name>
    <name evidence="10" type="ORF">GCM10007157_19730</name>
</gene>
<feature type="binding site" evidence="7">
    <location>
        <position position="254"/>
    </location>
    <ligand>
        <name>Mn(2+)</name>
        <dbReference type="ChEBI" id="CHEBI:29035"/>
        <label>1</label>
    </ligand>
</feature>
<evidence type="ECO:0000313" key="10">
    <source>
        <dbReference type="EMBL" id="GGW27450.1"/>
    </source>
</evidence>
<feature type="binding site" evidence="7">
    <location>
        <position position="243"/>
    </location>
    <ligand>
        <name>Mn(2+)</name>
        <dbReference type="ChEBI" id="CHEBI:29035"/>
        <label>2</label>
    </ligand>
</feature>
<dbReference type="InterPro" id="IPR036005">
    <property type="entry name" value="Creatinase/aminopeptidase-like"/>
</dbReference>
<protein>
    <recommendedName>
        <fullName evidence="7">Xaa-Pro dipeptidase</fullName>
        <shortName evidence="7">X-Pro dipeptidase</shortName>
        <ecNumber evidence="7">3.4.13.9</ecNumber>
    </recommendedName>
    <alternativeName>
        <fullName evidence="7">Imidodipeptidase</fullName>
    </alternativeName>
    <alternativeName>
        <fullName evidence="7">Proline dipeptidase</fullName>
        <shortName evidence="7">Prolidase</shortName>
    </alternativeName>
</protein>
<dbReference type="NCBIfam" id="NF010133">
    <property type="entry name" value="PRK13607.1"/>
    <property type="match status" value="1"/>
</dbReference>
<dbReference type="Gene3D" id="3.40.350.10">
    <property type="entry name" value="Creatinase/prolidase N-terminal domain"/>
    <property type="match status" value="1"/>
</dbReference>
<evidence type="ECO:0000313" key="11">
    <source>
        <dbReference type="Proteomes" id="UP000623776"/>
    </source>
</evidence>
<evidence type="ECO:0000259" key="9">
    <source>
        <dbReference type="Pfam" id="PF21216"/>
    </source>
</evidence>
<evidence type="ECO:0000256" key="5">
    <source>
        <dbReference type="ARBA" id="ARBA00023049"/>
    </source>
</evidence>
<keyword evidence="2 7" id="KW-0479">Metal-binding</keyword>
<feature type="binding site" evidence="7">
    <location>
        <position position="254"/>
    </location>
    <ligand>
        <name>Mn(2+)</name>
        <dbReference type="ChEBI" id="CHEBI:29035"/>
        <label>2</label>
    </ligand>
</feature>
<dbReference type="AlphaFoldDB" id="A0A8H9I343"/>
<dbReference type="InterPro" id="IPR052433">
    <property type="entry name" value="X-Pro_dipept-like"/>
</dbReference>
<evidence type="ECO:0000259" key="8">
    <source>
        <dbReference type="Pfam" id="PF00557"/>
    </source>
</evidence>
<sequence>MSASLNALQREHIAHLCQAYSLLLEQHRLDCLAIYSGHARYHFADDHTTTFQAYGHFTHWVGLADVQHSWIVVQPGQRPQLYIYAPADFWHLPTQLPEEPWVAEFDVHLCSDKITPPLAGNAAVIGDIETLESVSVLANTAKLHPNALVRALDELRMYKTAYEIACLREANRLAVAGHQAAKAAFGGGASELDIQLAYLLASRQRESDVPYQNIIGLNQHAGVLHYQRYDLSAPSQRHSLLVDAGRRFRGYAADITRTHAGPDAPAAFGELITALHHLKDQLIQHAAPGVEFVSLHEQMHRYLAEILVQHGLYEGSAESAIELGVTRAFCPHGLGHSLGIQVHDVAGLMHPDGTPAPPPPQHPALRLMRTLHPGMVVTIEPGLYFIPMLLAPLRQQGIAVNWATVDALAACGGIRIEDNIVITESGCDNLTQLH</sequence>
<dbReference type="GO" id="GO:0102009">
    <property type="term" value="F:proline dipeptidase activity"/>
    <property type="evidence" value="ECO:0007669"/>
    <property type="project" value="UniProtKB-EC"/>
</dbReference>
<comment type="function">
    <text evidence="7">Splits dipeptides with a prolyl residue in the C-terminal position.</text>
</comment>
<dbReference type="HAMAP" id="MF_01279">
    <property type="entry name" value="X_Pro_dipeptid"/>
    <property type="match status" value="1"/>
</dbReference>
<evidence type="ECO:0000256" key="6">
    <source>
        <dbReference type="ARBA" id="ARBA00023211"/>
    </source>
</evidence>
<keyword evidence="5 7" id="KW-0482">Metalloprotease</keyword>
<comment type="caution">
    <text evidence="10">The sequence shown here is derived from an EMBL/GenBank/DDBJ whole genome shotgun (WGS) entry which is preliminary data.</text>
</comment>
<dbReference type="InterPro" id="IPR022846">
    <property type="entry name" value="X_Pro_dipept"/>
</dbReference>
<evidence type="ECO:0000256" key="2">
    <source>
        <dbReference type="ARBA" id="ARBA00022723"/>
    </source>
</evidence>
<feature type="binding site" evidence="7">
    <location>
        <position position="417"/>
    </location>
    <ligand>
        <name>Mn(2+)</name>
        <dbReference type="ChEBI" id="CHEBI:29035"/>
        <label>2</label>
    </ligand>
</feature>
<feature type="domain" description="Peptidase M24" evidence="8">
    <location>
        <begin position="166"/>
        <end position="424"/>
    </location>
</feature>
<reference evidence="11" key="1">
    <citation type="journal article" date="2019" name="Int. J. Syst. Evol. Microbiol.">
        <title>The Global Catalogue of Microorganisms (GCM) 10K type strain sequencing project: providing services to taxonomists for standard genome sequencing and annotation.</title>
        <authorList>
            <consortium name="The Broad Institute Genomics Platform"/>
            <consortium name="The Broad Institute Genome Sequencing Center for Infectious Disease"/>
            <person name="Wu L."/>
            <person name="Ma J."/>
        </authorList>
    </citation>
    <scope>NUCLEOTIDE SEQUENCE [LARGE SCALE GENOMIC DNA]</scope>
    <source>
        <strain evidence="11">KCTC 22154</strain>
    </source>
</reference>
<dbReference type="GO" id="GO:0008235">
    <property type="term" value="F:metalloexopeptidase activity"/>
    <property type="evidence" value="ECO:0007669"/>
    <property type="project" value="UniProtKB-UniRule"/>
</dbReference>
<feature type="binding site" evidence="7">
    <location>
        <position position="336"/>
    </location>
    <ligand>
        <name>Mn(2+)</name>
        <dbReference type="ChEBI" id="CHEBI:29035"/>
        <label>1</label>
    </ligand>
</feature>
<feature type="binding site" evidence="7">
    <location>
        <position position="417"/>
    </location>
    <ligand>
        <name>Mn(2+)</name>
        <dbReference type="ChEBI" id="CHEBI:29035"/>
        <label>1</label>
    </ligand>
</feature>
<evidence type="ECO:0000256" key="1">
    <source>
        <dbReference type="ARBA" id="ARBA00022670"/>
    </source>
</evidence>
<dbReference type="InterPro" id="IPR048819">
    <property type="entry name" value="PepQ_N"/>
</dbReference>
<dbReference type="GO" id="GO:0004177">
    <property type="term" value="F:aminopeptidase activity"/>
    <property type="evidence" value="ECO:0007669"/>
    <property type="project" value="TreeGrafter"/>
</dbReference>